<evidence type="ECO:0000256" key="4">
    <source>
        <dbReference type="ARBA" id="ARBA00022553"/>
    </source>
</evidence>
<evidence type="ECO:0000256" key="11">
    <source>
        <dbReference type="SAM" id="Phobius"/>
    </source>
</evidence>
<dbReference type="CDD" id="cd00075">
    <property type="entry name" value="HATPase"/>
    <property type="match status" value="1"/>
</dbReference>
<dbReference type="SUPFAM" id="SSF47384">
    <property type="entry name" value="Homodimeric domain of signal transducing histidine kinase"/>
    <property type="match status" value="1"/>
</dbReference>
<evidence type="ECO:0000256" key="10">
    <source>
        <dbReference type="ARBA" id="ARBA00023136"/>
    </source>
</evidence>
<evidence type="ECO:0000256" key="7">
    <source>
        <dbReference type="ARBA" id="ARBA00022777"/>
    </source>
</evidence>
<evidence type="ECO:0000256" key="3">
    <source>
        <dbReference type="ARBA" id="ARBA00012438"/>
    </source>
</evidence>
<dbReference type="AlphaFoldDB" id="A0A369AQ54"/>
<evidence type="ECO:0000256" key="8">
    <source>
        <dbReference type="ARBA" id="ARBA00022989"/>
    </source>
</evidence>
<dbReference type="PANTHER" id="PTHR45436:SF1">
    <property type="entry name" value="SENSOR PROTEIN QSEC"/>
    <property type="match status" value="1"/>
</dbReference>
<dbReference type="GO" id="GO:0005886">
    <property type="term" value="C:plasma membrane"/>
    <property type="evidence" value="ECO:0007669"/>
    <property type="project" value="TreeGrafter"/>
</dbReference>
<dbReference type="Gene3D" id="3.30.565.10">
    <property type="entry name" value="Histidine kinase-like ATPase, C-terminal domain"/>
    <property type="match status" value="1"/>
</dbReference>
<dbReference type="EC" id="2.7.13.3" evidence="3"/>
<evidence type="ECO:0000256" key="1">
    <source>
        <dbReference type="ARBA" id="ARBA00000085"/>
    </source>
</evidence>
<feature type="domain" description="HAMP" evidence="13">
    <location>
        <begin position="194"/>
        <end position="246"/>
    </location>
</feature>
<evidence type="ECO:0000256" key="5">
    <source>
        <dbReference type="ARBA" id="ARBA00022679"/>
    </source>
</evidence>
<keyword evidence="5" id="KW-0808">Transferase</keyword>
<dbReference type="EMBL" id="QPJU01000001">
    <property type="protein sequence ID" value="RCX11509.1"/>
    <property type="molecule type" value="Genomic_DNA"/>
</dbReference>
<dbReference type="InterPro" id="IPR003594">
    <property type="entry name" value="HATPase_dom"/>
</dbReference>
<accession>A0A369AQ54</accession>
<dbReference type="InterPro" id="IPR003661">
    <property type="entry name" value="HisK_dim/P_dom"/>
</dbReference>
<dbReference type="InterPro" id="IPR050428">
    <property type="entry name" value="TCS_sensor_his_kinase"/>
</dbReference>
<evidence type="ECO:0000313" key="14">
    <source>
        <dbReference type="EMBL" id="RCX11509.1"/>
    </source>
</evidence>
<dbReference type="CDD" id="cd00082">
    <property type="entry name" value="HisKA"/>
    <property type="match status" value="1"/>
</dbReference>
<dbReference type="SUPFAM" id="SSF55874">
    <property type="entry name" value="ATPase domain of HSP90 chaperone/DNA topoisomerase II/histidine kinase"/>
    <property type="match status" value="1"/>
</dbReference>
<keyword evidence="10 11" id="KW-0472">Membrane</keyword>
<dbReference type="PRINTS" id="PR00344">
    <property type="entry name" value="BCTRLSENSOR"/>
</dbReference>
<keyword evidence="4" id="KW-0597">Phosphoprotein</keyword>
<feature type="domain" description="Histidine kinase" evidence="12">
    <location>
        <begin position="254"/>
        <end position="468"/>
    </location>
</feature>
<comment type="subcellular location">
    <subcellularLocation>
        <location evidence="2">Membrane</location>
    </subcellularLocation>
</comment>
<dbReference type="PROSITE" id="PS50109">
    <property type="entry name" value="HIS_KIN"/>
    <property type="match status" value="1"/>
</dbReference>
<dbReference type="SMART" id="SM00387">
    <property type="entry name" value="HATPase_c"/>
    <property type="match status" value="1"/>
</dbReference>
<evidence type="ECO:0000256" key="2">
    <source>
        <dbReference type="ARBA" id="ARBA00004370"/>
    </source>
</evidence>
<dbReference type="SMART" id="SM00388">
    <property type="entry name" value="HisKA"/>
    <property type="match status" value="1"/>
</dbReference>
<reference evidence="14 15" key="1">
    <citation type="submission" date="2018-07" db="EMBL/GenBank/DDBJ databases">
        <title>Genomic Encyclopedia of Type Strains, Phase IV (KMG-IV): sequencing the most valuable type-strain genomes for metagenomic binning, comparative biology and taxonomic classification.</title>
        <authorList>
            <person name="Goeker M."/>
        </authorList>
    </citation>
    <scope>NUCLEOTIDE SEQUENCE [LARGE SCALE GENOMIC DNA]</scope>
    <source>
        <strain evidence="14 15">DSM 100911</strain>
    </source>
</reference>
<dbReference type="PANTHER" id="PTHR45436">
    <property type="entry name" value="SENSOR HISTIDINE KINASE YKOH"/>
    <property type="match status" value="1"/>
</dbReference>
<dbReference type="Gene3D" id="1.10.287.130">
    <property type="match status" value="1"/>
</dbReference>
<evidence type="ECO:0000259" key="13">
    <source>
        <dbReference type="PROSITE" id="PS50885"/>
    </source>
</evidence>
<keyword evidence="15" id="KW-1185">Reference proteome</keyword>
<gene>
    <name evidence="14" type="ORF">DFR45_10130</name>
</gene>
<evidence type="ECO:0000259" key="12">
    <source>
        <dbReference type="PROSITE" id="PS50109"/>
    </source>
</evidence>
<dbReference type="InterPro" id="IPR005467">
    <property type="entry name" value="His_kinase_dom"/>
</dbReference>
<dbReference type="InterPro" id="IPR013727">
    <property type="entry name" value="2CSK_N"/>
</dbReference>
<feature type="transmembrane region" description="Helical" evidence="11">
    <location>
        <begin position="12"/>
        <end position="31"/>
    </location>
</feature>
<dbReference type="GO" id="GO:0000155">
    <property type="term" value="F:phosphorelay sensor kinase activity"/>
    <property type="evidence" value="ECO:0007669"/>
    <property type="project" value="InterPro"/>
</dbReference>
<evidence type="ECO:0000313" key="15">
    <source>
        <dbReference type="Proteomes" id="UP000252174"/>
    </source>
</evidence>
<dbReference type="RefSeq" id="WP_114481701.1">
    <property type="nucleotide sequence ID" value="NZ_QPJU01000001.1"/>
</dbReference>
<dbReference type="Pfam" id="PF00512">
    <property type="entry name" value="HisKA"/>
    <property type="match status" value="1"/>
</dbReference>
<dbReference type="OrthoDB" id="8554694at2"/>
<dbReference type="Pfam" id="PF02518">
    <property type="entry name" value="HATPase_c"/>
    <property type="match status" value="1"/>
</dbReference>
<dbReference type="Pfam" id="PF08521">
    <property type="entry name" value="2CSK_N"/>
    <property type="match status" value="1"/>
</dbReference>
<comment type="caution">
    <text evidence="14">The sequence shown here is derived from an EMBL/GenBank/DDBJ whole genome shotgun (WGS) entry which is preliminary data.</text>
</comment>
<keyword evidence="7 14" id="KW-0418">Kinase</keyword>
<dbReference type="InterPro" id="IPR036097">
    <property type="entry name" value="HisK_dim/P_sf"/>
</dbReference>
<dbReference type="Proteomes" id="UP000252174">
    <property type="component" value="Unassembled WGS sequence"/>
</dbReference>
<dbReference type="SMART" id="SM00304">
    <property type="entry name" value="HAMP"/>
    <property type="match status" value="1"/>
</dbReference>
<evidence type="ECO:0000256" key="6">
    <source>
        <dbReference type="ARBA" id="ARBA00022692"/>
    </source>
</evidence>
<dbReference type="PROSITE" id="PS50885">
    <property type="entry name" value="HAMP"/>
    <property type="match status" value="1"/>
</dbReference>
<evidence type="ECO:0000256" key="9">
    <source>
        <dbReference type="ARBA" id="ARBA00023012"/>
    </source>
</evidence>
<dbReference type="InterPro" id="IPR036890">
    <property type="entry name" value="HATPase_C_sf"/>
</dbReference>
<keyword evidence="8 11" id="KW-1133">Transmembrane helix</keyword>
<dbReference type="InterPro" id="IPR004358">
    <property type="entry name" value="Sig_transdc_His_kin-like_C"/>
</dbReference>
<keyword evidence="9" id="KW-0902">Two-component regulatory system</keyword>
<protein>
    <recommendedName>
        <fullName evidence="3">histidine kinase</fullName>
        <ecNumber evidence="3">2.7.13.3</ecNumber>
    </recommendedName>
</protein>
<organism evidence="14 15">
    <name type="scientific">Extensimonas vulgaris</name>
    <dbReference type="NCBI Taxonomy" id="1031594"/>
    <lineage>
        <taxon>Bacteria</taxon>
        <taxon>Pseudomonadati</taxon>
        <taxon>Pseudomonadota</taxon>
        <taxon>Betaproteobacteria</taxon>
        <taxon>Burkholderiales</taxon>
        <taxon>Comamonadaceae</taxon>
        <taxon>Extensimonas</taxon>
    </lineage>
</organism>
<comment type="catalytic activity">
    <reaction evidence="1">
        <text>ATP + protein L-histidine = ADP + protein N-phospho-L-histidine.</text>
        <dbReference type="EC" id="2.7.13.3"/>
    </reaction>
</comment>
<sequence>MQPKKRETLRSRLTRSALVPALVLVAISAVFDYYNALDLAQQAQDNVLYKTAIALATRMTPDEAYESREDLIKHIDPEAEALLKADPEDEVHFLVVDAQGRLLVGDPALLPLLAQRAPPDLDDPDPDFDDAVVAGQEVRLIDLRHRAKGFENRVIVTETNHKRSANTLSILFDTLWPNVLLLVVMTWLMRRGITRALQPLGTLSAAIDRREMADLTPVPQDGVPADILPLVTAINRMLERLERAVAEQQVFLSGAAHQLRTPLAGIQAQLELAAMDAGPAVRERLERIHAAIDDLAHCTQQMLTLARSSEQASTVHDFHPVDLGELLEDAASNWLDHALRHGVELGFDLAPAKCQGSPWMLQELLGNLIDNAIKYSPAGGRVTVRCGTDTASGAAFLEVEDEGPGIPPEERTRVGEPYFRGRGVQAAGSGLGLAIVREVAKRHHAHLQLLDTASGRGIRVRVEFARLG</sequence>
<proteinExistence type="predicted"/>
<name>A0A369AQ54_9BURK</name>
<dbReference type="InterPro" id="IPR003660">
    <property type="entry name" value="HAMP_dom"/>
</dbReference>
<keyword evidence="6 11" id="KW-0812">Transmembrane</keyword>